<evidence type="ECO:0000313" key="3">
    <source>
        <dbReference type="Proteomes" id="UP000046395"/>
    </source>
</evidence>
<dbReference type="GO" id="GO:0099518">
    <property type="term" value="P:vesicle cytoskeletal trafficking"/>
    <property type="evidence" value="ECO:0007669"/>
    <property type="project" value="TreeGrafter"/>
</dbReference>
<accession>A0A5S6QTY3</accession>
<evidence type="ECO:0000256" key="1">
    <source>
        <dbReference type="SAM" id="Coils"/>
    </source>
</evidence>
<feature type="coiled-coil region" evidence="1">
    <location>
        <begin position="584"/>
        <end position="618"/>
    </location>
</feature>
<dbReference type="PANTHER" id="PTHR18911">
    <property type="entry name" value="CTCL TUMOR ANTIGEN HD-CL-01"/>
    <property type="match status" value="1"/>
</dbReference>
<dbReference type="GO" id="GO:0031267">
    <property type="term" value="F:small GTPase binding"/>
    <property type="evidence" value="ECO:0007669"/>
    <property type="project" value="TreeGrafter"/>
</dbReference>
<dbReference type="InterPro" id="IPR038830">
    <property type="entry name" value="CCDC186"/>
</dbReference>
<feature type="region of interest" description="Disordered" evidence="2">
    <location>
        <begin position="521"/>
        <end position="554"/>
    </location>
</feature>
<protein>
    <submittedName>
        <fullName evidence="4">Coiled-coil domain-containing protein 186</fullName>
    </submittedName>
</protein>
<evidence type="ECO:0000313" key="4">
    <source>
        <dbReference type="WBParaSite" id="TMUE_2000010675.1"/>
    </source>
</evidence>
<dbReference type="AlphaFoldDB" id="A0A5S6QTY3"/>
<dbReference type="STRING" id="70415.A0A5S6QTY3"/>
<name>A0A5S6QTY3_TRIMR</name>
<feature type="compositionally biased region" description="Low complexity" evidence="2">
    <location>
        <begin position="525"/>
        <end position="554"/>
    </location>
</feature>
<feature type="coiled-coil region" evidence="1">
    <location>
        <begin position="103"/>
        <end position="137"/>
    </location>
</feature>
<reference evidence="4" key="1">
    <citation type="submission" date="2019-12" db="UniProtKB">
        <authorList>
            <consortium name="WormBaseParasite"/>
        </authorList>
    </citation>
    <scope>IDENTIFICATION</scope>
</reference>
<evidence type="ECO:0000256" key="2">
    <source>
        <dbReference type="SAM" id="MobiDB-lite"/>
    </source>
</evidence>
<dbReference type="WBParaSite" id="TMUE_2000010675.1">
    <property type="protein sequence ID" value="TMUE_2000010675.1"/>
    <property type="gene ID" value="WBGene00289497"/>
</dbReference>
<sequence length="730" mass="82252">MAFEADVLEQKTSKSSNCDSHDFNATITLISEINNALNGSGIAGTGVPGCIMPSSAVSNEDLNTVKLCELYTTRTGDLQKLEVDHELLKDQYHNVCVERDDLLAKLERLANEHSSKVQQLEKQVKEYDCRIRCSQDRIVAQEAQFHRLICEKEGSFAAQMQKLVRSAELAQREKDNAVVRYAQREKDILVLEAANQKAKQEINHLTGDQEALRNQLIAAKNDRERLVKICERKDSDLAWYKRELDRLKNGLQEADVRVKVAYQKAEENEEANKALTAEISALKSLVKIPQHETCEEGDLSTSSAKMPTIASTCCYASSEHCELKEHLLAKNERIIELEKFVDEKCITETSLRKKLENLQAELKEASANLASLEAAKQCISEAEADKVQAEREACQCRQETERLLQLVERLTESNTIMKTENLSLSSKLESMENAENASTESIRRIQLEQKRLVKEVDHIRHNAETEIEQFRIALDNIGRSEQELSKCLSEELNSNRVQKKKQAIYVKELKAEIAVLRKRLEQHESSNASQSSGGSVLEGSSRAPSPTASASASGPCAIDATVECYDNPNKKVACEHNQAMIEKIVKLQRAVARRNEKIEFLEENVKHLAQECRKKTRIIQAYVTQIDVAAVASEYIDSKKLQEVLDQAEIAKRGSTVMSNLFGSGMSNKEINLELALEMMRKFQVVLEDTLLKNVILKENVQTLGQEISRLSQENCELKLRKLNGEHVTL</sequence>
<organism evidence="3 4">
    <name type="scientific">Trichuris muris</name>
    <name type="common">Mouse whipworm</name>
    <dbReference type="NCBI Taxonomy" id="70415"/>
    <lineage>
        <taxon>Eukaryota</taxon>
        <taxon>Metazoa</taxon>
        <taxon>Ecdysozoa</taxon>
        <taxon>Nematoda</taxon>
        <taxon>Enoplea</taxon>
        <taxon>Dorylaimia</taxon>
        <taxon>Trichinellida</taxon>
        <taxon>Trichuridae</taxon>
        <taxon>Trichuris</taxon>
    </lineage>
</organism>
<proteinExistence type="predicted"/>
<feature type="coiled-coil region" evidence="1">
    <location>
        <begin position="348"/>
        <end position="392"/>
    </location>
</feature>
<dbReference type="PANTHER" id="PTHR18911:SF5">
    <property type="entry name" value="COILED-COIL DOMAIN-CONTAINING PROTEIN 186"/>
    <property type="match status" value="1"/>
</dbReference>
<feature type="coiled-coil region" evidence="1">
    <location>
        <begin position="181"/>
        <end position="285"/>
    </location>
</feature>
<dbReference type="Proteomes" id="UP000046395">
    <property type="component" value="Unassembled WGS sequence"/>
</dbReference>
<keyword evidence="3" id="KW-1185">Reference proteome</keyword>
<dbReference type="GO" id="GO:0005802">
    <property type="term" value="C:trans-Golgi network"/>
    <property type="evidence" value="ECO:0007669"/>
    <property type="project" value="TreeGrafter"/>
</dbReference>
<keyword evidence="1" id="KW-0175">Coiled coil</keyword>